<evidence type="ECO:0000313" key="3">
    <source>
        <dbReference type="EMBL" id="KAF2252712.1"/>
    </source>
</evidence>
<evidence type="ECO:0000313" key="4">
    <source>
        <dbReference type="Proteomes" id="UP000800094"/>
    </source>
</evidence>
<dbReference type="PANTHER" id="PTHR23082">
    <property type="entry name" value="TRANSCRIPTION INITIATION FACTOR IIIC TFIIIC , POLYPEPTIDE 3-RELATED"/>
    <property type="match status" value="1"/>
</dbReference>
<dbReference type="OrthoDB" id="9991317at2759"/>
<feature type="region of interest" description="Disordered" evidence="2">
    <location>
        <begin position="712"/>
        <end position="767"/>
    </location>
</feature>
<dbReference type="PROSITE" id="PS50005">
    <property type="entry name" value="TPR"/>
    <property type="match status" value="1"/>
</dbReference>
<dbReference type="GeneID" id="54579040"/>
<dbReference type="SUPFAM" id="SSF48452">
    <property type="entry name" value="TPR-like"/>
    <property type="match status" value="2"/>
</dbReference>
<dbReference type="Gene3D" id="1.25.40.10">
    <property type="entry name" value="Tetratricopeptide repeat domain"/>
    <property type="match status" value="2"/>
</dbReference>
<keyword evidence="4" id="KW-1185">Reference proteome</keyword>
<keyword evidence="1" id="KW-0802">TPR repeat</keyword>
<dbReference type="SMART" id="SM00028">
    <property type="entry name" value="TPR"/>
    <property type="match status" value="4"/>
</dbReference>
<dbReference type="AlphaFoldDB" id="A0A6A6ISA5"/>
<feature type="region of interest" description="Disordered" evidence="2">
    <location>
        <begin position="1"/>
        <end position="21"/>
    </location>
</feature>
<feature type="compositionally biased region" description="Basic and acidic residues" evidence="2">
    <location>
        <begin position="153"/>
        <end position="166"/>
    </location>
</feature>
<feature type="compositionally biased region" description="Polar residues" evidence="2">
    <location>
        <begin position="1"/>
        <end position="13"/>
    </location>
</feature>
<dbReference type="EMBL" id="ML987192">
    <property type="protein sequence ID" value="KAF2252712.1"/>
    <property type="molecule type" value="Genomic_DNA"/>
</dbReference>
<dbReference type="InterPro" id="IPR019734">
    <property type="entry name" value="TPR_rpt"/>
</dbReference>
<feature type="compositionally biased region" description="Acidic residues" evidence="2">
    <location>
        <begin position="167"/>
        <end position="190"/>
    </location>
</feature>
<dbReference type="RefSeq" id="XP_033687716.1">
    <property type="nucleotide sequence ID" value="XM_033825710.1"/>
</dbReference>
<evidence type="ECO:0000256" key="1">
    <source>
        <dbReference type="PROSITE-ProRule" id="PRU00339"/>
    </source>
</evidence>
<protein>
    <submittedName>
        <fullName evidence="3">TPR-like protein</fullName>
    </submittedName>
</protein>
<name>A0A6A6ISA5_9PLEO</name>
<accession>A0A6A6ISA5</accession>
<dbReference type="InterPro" id="IPR011990">
    <property type="entry name" value="TPR-like_helical_dom_sf"/>
</dbReference>
<feature type="repeat" description="TPR" evidence="1">
    <location>
        <begin position="255"/>
        <end position="288"/>
    </location>
</feature>
<organism evidence="3 4">
    <name type="scientific">Trematosphaeria pertusa</name>
    <dbReference type="NCBI Taxonomy" id="390896"/>
    <lineage>
        <taxon>Eukaryota</taxon>
        <taxon>Fungi</taxon>
        <taxon>Dikarya</taxon>
        <taxon>Ascomycota</taxon>
        <taxon>Pezizomycotina</taxon>
        <taxon>Dothideomycetes</taxon>
        <taxon>Pleosporomycetidae</taxon>
        <taxon>Pleosporales</taxon>
        <taxon>Massarineae</taxon>
        <taxon>Trematosphaeriaceae</taxon>
        <taxon>Trematosphaeria</taxon>
    </lineage>
</organism>
<reference evidence="3" key="1">
    <citation type="journal article" date="2020" name="Stud. Mycol.">
        <title>101 Dothideomycetes genomes: a test case for predicting lifestyles and emergence of pathogens.</title>
        <authorList>
            <person name="Haridas S."/>
            <person name="Albert R."/>
            <person name="Binder M."/>
            <person name="Bloem J."/>
            <person name="Labutti K."/>
            <person name="Salamov A."/>
            <person name="Andreopoulos B."/>
            <person name="Baker S."/>
            <person name="Barry K."/>
            <person name="Bills G."/>
            <person name="Bluhm B."/>
            <person name="Cannon C."/>
            <person name="Castanera R."/>
            <person name="Culley D."/>
            <person name="Daum C."/>
            <person name="Ezra D."/>
            <person name="Gonzalez J."/>
            <person name="Henrissat B."/>
            <person name="Kuo A."/>
            <person name="Liang C."/>
            <person name="Lipzen A."/>
            <person name="Lutzoni F."/>
            <person name="Magnuson J."/>
            <person name="Mondo S."/>
            <person name="Nolan M."/>
            <person name="Ohm R."/>
            <person name="Pangilinan J."/>
            <person name="Park H.-J."/>
            <person name="Ramirez L."/>
            <person name="Alfaro M."/>
            <person name="Sun H."/>
            <person name="Tritt A."/>
            <person name="Yoshinaga Y."/>
            <person name="Zwiers L.-H."/>
            <person name="Turgeon B."/>
            <person name="Goodwin S."/>
            <person name="Spatafora J."/>
            <person name="Crous P."/>
            <person name="Grigoriev I."/>
        </authorList>
    </citation>
    <scope>NUCLEOTIDE SEQUENCE</scope>
    <source>
        <strain evidence="3">CBS 122368</strain>
    </source>
</reference>
<evidence type="ECO:0000256" key="2">
    <source>
        <dbReference type="SAM" id="MobiDB-lite"/>
    </source>
</evidence>
<proteinExistence type="predicted"/>
<feature type="compositionally biased region" description="Basic residues" evidence="2">
    <location>
        <begin position="194"/>
        <end position="213"/>
    </location>
</feature>
<dbReference type="Proteomes" id="UP000800094">
    <property type="component" value="Unassembled WGS sequence"/>
</dbReference>
<gene>
    <name evidence="3" type="ORF">BU26DRAFT_480570</name>
</gene>
<sequence length="1235" mass="141660">MNSSGGLWNNQWPGRQPSGARRFYPVAGTFSDVQANTPRQPGHTPIAQYVSPQQLFQPPPIPFTSGDFQQPQVPFSTAAYHEQRAFATAGPVVHEGYIPAPGHEDEDDATYPAYPSAWRDPLFFNRGLRSSSDEDSEEERALALEEERILFEVAEKNDREEDRDFSVSEEDLDEDPDELLLDEEFHDEDESQPKRGRPKGRGTRGGRRGRPSMRARGGLRGSASTRGRKPVRPGRRGKPKGRRGPRPIADPGPQFKDLQRLANEAYMRSDYSDAIQYAEKAIQLNPEIFVAHNMLSEIYAAMGEEHKSVQALIVGGPTKRDKDLWWLIIERVEKIDPRKYPSYTEKRKTEIILNCLQSIILLEPEDYEARSRKLEVEAKLGRISKCVKQCRKMLSIKPHEYDILRQMAVLGTSTPKQTRIHLSRIIQCYENSITHFLAHDRDPSNSNLDWALLNIYLDLLDLAGDYDRALSRLKMLSRWKQNRKEETYWDNQEDDREFDLEDVPRRIAVPEFSRTSHRAKYGKTLPMEIRVKMGLFRLKQNPCKFSEAMHHLEILDPADDSPDALLRDYPDLFRLVADTLHATGYNKDALRFYEPLYKHERGELRLRSFLGLYTCYINLGEDDNAQEIVDILKDWNAETLDDLTILAKFFEDIGMQDEATQRAETVYRNRGAHRLRRIGFKGYTNLLQYFFNQRKQARGKDVIRKKRAKKHMKKLMAATRPEQDSENEEDMSELPSLGPLDERPTQGLFRSKKPLSTGGPKTFLPVEPETLEGTNVPIDAIDRRLFRSRLEKLASDYADELKAARAQHREIVASFGRLDELCDAADAADQAAAAEYISISRELIEEYSTFDLFYSNRREDFQGYFRRVGSGDLWKDSALMILAVQANRAEDGEKELELSESPEVVPREFYGIHFDKWADVFGRYALLLARQGEKDRCFSALDVAIQSNIFHRSRTYHHLLELCRLACALAVDDSLQASSAVRWLMRTYPFGTEIFRLYGAVNRLSSFAEGFAMGSTAKALMRYIKTMDYVLLTPEQRVWYNFRGDDRTQWMHNAISSGITDYVKDHDPALFALFAHVLSSSGSYMAALNYYFRAFAITPEDPTLNLSIGMAYLQHSMKRLSENRQFQIQQGLAFINRYYELRTKDSVPIHCSEAEFNVGRVWHSLGLMSNAVASYERCIALSERVQEEASDECRDGDWGVEDFATEAAFAIQAIYAVSGDFEGARKVTETVLVIE</sequence>
<dbReference type="GO" id="GO:0000127">
    <property type="term" value="C:transcription factor TFIIIC complex"/>
    <property type="evidence" value="ECO:0007669"/>
    <property type="project" value="TreeGrafter"/>
</dbReference>
<dbReference type="PANTHER" id="PTHR23082:SF0">
    <property type="entry name" value="GENERAL TRANSCRIPTION FACTOR 3C POLYPEPTIDE 3"/>
    <property type="match status" value="1"/>
</dbReference>
<dbReference type="GO" id="GO:0006383">
    <property type="term" value="P:transcription by RNA polymerase III"/>
    <property type="evidence" value="ECO:0007669"/>
    <property type="project" value="InterPro"/>
</dbReference>
<feature type="compositionally biased region" description="Basic residues" evidence="2">
    <location>
        <begin position="226"/>
        <end position="245"/>
    </location>
</feature>
<dbReference type="InterPro" id="IPR039340">
    <property type="entry name" value="Tfc4/TFIIIC-102/Sfc4"/>
</dbReference>
<feature type="region of interest" description="Disordered" evidence="2">
    <location>
        <begin position="153"/>
        <end position="256"/>
    </location>
</feature>